<evidence type="ECO:0000256" key="2">
    <source>
        <dbReference type="SAM" id="Phobius"/>
    </source>
</evidence>
<proteinExistence type="predicted"/>
<dbReference type="EMBL" id="AGNL01028991">
    <property type="protein sequence ID" value="EJK57236.1"/>
    <property type="molecule type" value="Genomic_DNA"/>
</dbReference>
<accession>K0S8P3</accession>
<feature type="region of interest" description="Disordered" evidence="1">
    <location>
        <begin position="1"/>
        <end position="21"/>
    </location>
</feature>
<keyword evidence="2" id="KW-1133">Transmembrane helix</keyword>
<feature type="transmembrane region" description="Helical" evidence="2">
    <location>
        <begin position="25"/>
        <end position="44"/>
    </location>
</feature>
<keyword evidence="4" id="KW-1185">Reference proteome</keyword>
<name>K0S8P3_THAOC</name>
<gene>
    <name evidence="3" type="ORF">THAOC_22746</name>
</gene>
<evidence type="ECO:0000313" key="3">
    <source>
        <dbReference type="EMBL" id="EJK57236.1"/>
    </source>
</evidence>
<reference evidence="3 4" key="1">
    <citation type="journal article" date="2012" name="Genome Biol.">
        <title>Genome and low-iron response of an oceanic diatom adapted to chronic iron limitation.</title>
        <authorList>
            <person name="Lommer M."/>
            <person name="Specht M."/>
            <person name="Roy A.S."/>
            <person name="Kraemer L."/>
            <person name="Andreson R."/>
            <person name="Gutowska M.A."/>
            <person name="Wolf J."/>
            <person name="Bergner S.V."/>
            <person name="Schilhabel M.B."/>
            <person name="Klostermeier U.C."/>
            <person name="Beiko R.G."/>
            <person name="Rosenstiel P."/>
            <person name="Hippler M."/>
            <person name="Laroche J."/>
        </authorList>
    </citation>
    <scope>NUCLEOTIDE SEQUENCE [LARGE SCALE GENOMIC DNA]</scope>
    <source>
        <strain evidence="3 4">CCMP1005</strain>
    </source>
</reference>
<comment type="caution">
    <text evidence="3">The sequence shown here is derived from an EMBL/GenBank/DDBJ whole genome shotgun (WGS) entry which is preliminary data.</text>
</comment>
<evidence type="ECO:0000256" key="1">
    <source>
        <dbReference type="SAM" id="MobiDB-lite"/>
    </source>
</evidence>
<protein>
    <submittedName>
        <fullName evidence="3">Uncharacterized protein</fullName>
    </submittedName>
</protein>
<keyword evidence="2" id="KW-0472">Membrane</keyword>
<sequence>TTSTHHRHGPTDRPNKRTSRCRRPVLVSSSRGWGYIYIYIYIYIYN</sequence>
<keyword evidence="2" id="KW-0812">Transmembrane</keyword>
<organism evidence="3 4">
    <name type="scientific">Thalassiosira oceanica</name>
    <name type="common">Marine diatom</name>
    <dbReference type="NCBI Taxonomy" id="159749"/>
    <lineage>
        <taxon>Eukaryota</taxon>
        <taxon>Sar</taxon>
        <taxon>Stramenopiles</taxon>
        <taxon>Ochrophyta</taxon>
        <taxon>Bacillariophyta</taxon>
        <taxon>Coscinodiscophyceae</taxon>
        <taxon>Thalassiosirophycidae</taxon>
        <taxon>Thalassiosirales</taxon>
        <taxon>Thalassiosiraceae</taxon>
        <taxon>Thalassiosira</taxon>
    </lineage>
</organism>
<feature type="non-terminal residue" evidence="3">
    <location>
        <position position="1"/>
    </location>
</feature>
<dbReference type="AlphaFoldDB" id="K0S8P3"/>
<dbReference type="Proteomes" id="UP000266841">
    <property type="component" value="Unassembled WGS sequence"/>
</dbReference>
<evidence type="ECO:0000313" key="4">
    <source>
        <dbReference type="Proteomes" id="UP000266841"/>
    </source>
</evidence>